<organism evidence="1 2">
    <name type="scientific">Methylobacterium radiodurans</name>
    <dbReference type="NCBI Taxonomy" id="2202828"/>
    <lineage>
        <taxon>Bacteria</taxon>
        <taxon>Pseudomonadati</taxon>
        <taxon>Pseudomonadota</taxon>
        <taxon>Alphaproteobacteria</taxon>
        <taxon>Hyphomicrobiales</taxon>
        <taxon>Methylobacteriaceae</taxon>
        <taxon>Methylobacterium</taxon>
    </lineage>
</organism>
<evidence type="ECO:0000313" key="1">
    <source>
        <dbReference type="EMBL" id="AWN36201.1"/>
    </source>
</evidence>
<dbReference type="GO" id="GO:0003677">
    <property type="term" value="F:DNA binding"/>
    <property type="evidence" value="ECO:0007669"/>
    <property type="project" value="InterPro"/>
</dbReference>
<evidence type="ECO:0008006" key="3">
    <source>
        <dbReference type="Google" id="ProtNLM"/>
    </source>
</evidence>
<protein>
    <recommendedName>
        <fullName evidence="3">Transposase</fullName>
    </recommendedName>
</protein>
<dbReference type="SUPFAM" id="SSF46689">
    <property type="entry name" value="Homeodomain-like"/>
    <property type="match status" value="1"/>
</dbReference>
<dbReference type="GO" id="GO:0006313">
    <property type="term" value="P:DNA transposition"/>
    <property type="evidence" value="ECO:0007669"/>
    <property type="project" value="InterPro"/>
</dbReference>
<dbReference type="GO" id="GO:0004803">
    <property type="term" value="F:transposase activity"/>
    <property type="evidence" value="ECO:0007669"/>
    <property type="project" value="InterPro"/>
</dbReference>
<dbReference type="Pfam" id="PF01527">
    <property type="entry name" value="HTH_Tnp_1"/>
    <property type="match status" value="1"/>
</dbReference>
<dbReference type="OrthoDB" id="9809060at2"/>
<dbReference type="InterPro" id="IPR009057">
    <property type="entry name" value="Homeodomain-like_sf"/>
</dbReference>
<dbReference type="InterPro" id="IPR002514">
    <property type="entry name" value="Transposase_8"/>
</dbReference>
<sequence length="113" mass="12404">MRRSLHTDEEIAFLLGEAARGIPIAEICASAHVSLGTFYRWRRRLGGLKPAGVVRLDRAEQENAVLRAEVQRLRAALAARSVPADRALPPRPGPRHRGAEASVGRFAFVRTAN</sequence>
<dbReference type="KEGG" id="meti:DK427_11055"/>
<evidence type="ECO:0000313" key="2">
    <source>
        <dbReference type="Proteomes" id="UP000246058"/>
    </source>
</evidence>
<dbReference type="RefSeq" id="WP_109951306.1">
    <property type="nucleotide sequence ID" value="NZ_CP029551.1"/>
</dbReference>
<reference evidence="1 2" key="1">
    <citation type="submission" date="2018-05" db="EMBL/GenBank/DDBJ databases">
        <title>Complete Genome Sequence of Methylobacterium sp. 17Sr1-43.</title>
        <authorList>
            <person name="Srinivasan S."/>
        </authorList>
    </citation>
    <scope>NUCLEOTIDE SEQUENCE [LARGE SCALE GENOMIC DNA]</scope>
    <source>
        <strain evidence="1 2">17Sr1-43</strain>
    </source>
</reference>
<name>A0A2U8VRY3_9HYPH</name>
<dbReference type="EMBL" id="CP029551">
    <property type="protein sequence ID" value="AWN36201.1"/>
    <property type="molecule type" value="Genomic_DNA"/>
</dbReference>
<dbReference type="Proteomes" id="UP000246058">
    <property type="component" value="Chromosome"/>
</dbReference>
<proteinExistence type="predicted"/>
<accession>A0A2U8VRY3</accession>
<gene>
    <name evidence="1" type="ORF">DK427_11055</name>
</gene>
<keyword evidence="2" id="KW-1185">Reference proteome</keyword>
<dbReference type="AlphaFoldDB" id="A0A2U8VRY3"/>